<evidence type="ECO:0000256" key="2">
    <source>
        <dbReference type="ARBA" id="ARBA00023015"/>
    </source>
</evidence>
<dbReference type="STRING" id="642780.SAMN04488570_1124"/>
<accession>A0A1H1PFH1</accession>
<evidence type="ECO:0000313" key="6">
    <source>
        <dbReference type="EMBL" id="SDS09837.1"/>
    </source>
</evidence>
<sequence length="319" mass="33937">MPRGMVRSALDSMNMVVAARRHYLEKATKSEIADELGVSRFKVARMLDEAVERGIVTFEIHSPTDVDLDLSLAIASAYGLRQALVLTLPDGPEDFRRAQLGRASAAALGSLIEEGDVVGVAWGRTLHAMVTSLPPLARCTVVQVVGSIPTSDLSVSSLDLARTMAERADGEVRALQVPMVVDSAQTASRLRDDPFVAATVDCFDHLDRAIVSVGAWREDQSALAAALPVDLRQSIVAAGACADICSTVLDADGRPVASDLVDRSISITTDQLRRVPDVTAIVGGGQERAPAIHAALRSGLVHRLITDVHTARVLADLPR</sequence>
<evidence type="ECO:0000256" key="1">
    <source>
        <dbReference type="ARBA" id="ARBA00010466"/>
    </source>
</evidence>
<keyword evidence="7" id="KW-1185">Reference proteome</keyword>
<keyword evidence="2" id="KW-0805">Transcription regulation</keyword>
<dbReference type="InterPro" id="IPR036388">
    <property type="entry name" value="WH-like_DNA-bd_sf"/>
</dbReference>
<evidence type="ECO:0000259" key="5">
    <source>
        <dbReference type="Pfam" id="PF04198"/>
    </source>
</evidence>
<dbReference type="InterPro" id="IPR051054">
    <property type="entry name" value="SorC_transcr_regulators"/>
</dbReference>
<dbReference type="Gene3D" id="3.40.50.1360">
    <property type="match status" value="1"/>
</dbReference>
<dbReference type="SUPFAM" id="SSF100950">
    <property type="entry name" value="NagB/RpiA/CoA transferase-like"/>
    <property type="match status" value="1"/>
</dbReference>
<dbReference type="OrthoDB" id="186585at2"/>
<dbReference type="AlphaFoldDB" id="A0A1H1PFH1"/>
<dbReference type="InterPro" id="IPR037171">
    <property type="entry name" value="NagB/RpiA_transferase-like"/>
</dbReference>
<dbReference type="Pfam" id="PF04198">
    <property type="entry name" value="Sugar-bind"/>
    <property type="match status" value="1"/>
</dbReference>
<feature type="domain" description="Sugar-binding" evidence="5">
    <location>
        <begin position="67"/>
        <end position="314"/>
    </location>
</feature>
<keyword evidence="4" id="KW-0804">Transcription</keyword>
<evidence type="ECO:0000256" key="3">
    <source>
        <dbReference type="ARBA" id="ARBA00023125"/>
    </source>
</evidence>
<keyword evidence="3 6" id="KW-0238">DNA-binding</keyword>
<dbReference type="GO" id="GO:0003677">
    <property type="term" value="F:DNA binding"/>
    <property type="evidence" value="ECO:0007669"/>
    <property type="project" value="UniProtKB-KW"/>
</dbReference>
<evidence type="ECO:0000256" key="4">
    <source>
        <dbReference type="ARBA" id="ARBA00023163"/>
    </source>
</evidence>
<gene>
    <name evidence="6" type="ORF">SAMN04488570_1124</name>
</gene>
<proteinExistence type="inferred from homology"/>
<dbReference type="PANTHER" id="PTHR34294:SF1">
    <property type="entry name" value="TRANSCRIPTIONAL REGULATOR LSRR"/>
    <property type="match status" value="1"/>
</dbReference>
<reference evidence="7" key="1">
    <citation type="submission" date="2016-10" db="EMBL/GenBank/DDBJ databases">
        <authorList>
            <person name="Varghese N."/>
            <person name="Submissions S."/>
        </authorList>
    </citation>
    <scope>NUCLEOTIDE SEQUENCE [LARGE SCALE GENOMIC DNA]</scope>
    <source>
        <strain evidence="7">DSM 22127</strain>
    </source>
</reference>
<dbReference type="GO" id="GO:0030246">
    <property type="term" value="F:carbohydrate binding"/>
    <property type="evidence" value="ECO:0007669"/>
    <property type="project" value="InterPro"/>
</dbReference>
<protein>
    <submittedName>
        <fullName evidence="6">DNA-binding transcriptional regulator LsrR, DeoR family</fullName>
    </submittedName>
</protein>
<dbReference type="PANTHER" id="PTHR34294">
    <property type="entry name" value="TRANSCRIPTIONAL REGULATOR-RELATED"/>
    <property type="match status" value="1"/>
</dbReference>
<comment type="similarity">
    <text evidence="1">Belongs to the SorC transcriptional regulatory family.</text>
</comment>
<dbReference type="EMBL" id="LT629757">
    <property type="protein sequence ID" value="SDS09837.1"/>
    <property type="molecule type" value="Genomic_DNA"/>
</dbReference>
<dbReference type="InterPro" id="IPR007324">
    <property type="entry name" value="Sugar-bd_dom_put"/>
</dbReference>
<evidence type="ECO:0000313" key="7">
    <source>
        <dbReference type="Proteomes" id="UP000198859"/>
    </source>
</evidence>
<dbReference type="RefSeq" id="WP_091727063.1">
    <property type="nucleotide sequence ID" value="NZ_LT629757.1"/>
</dbReference>
<dbReference type="Gene3D" id="1.10.10.10">
    <property type="entry name" value="Winged helix-like DNA-binding domain superfamily/Winged helix DNA-binding domain"/>
    <property type="match status" value="1"/>
</dbReference>
<dbReference type="Proteomes" id="UP000198859">
    <property type="component" value="Chromosome I"/>
</dbReference>
<name>A0A1H1PFH1_9ACTN</name>
<organism evidence="6 7">
    <name type="scientific">Nocardioides scoriae</name>
    <dbReference type="NCBI Taxonomy" id="642780"/>
    <lineage>
        <taxon>Bacteria</taxon>
        <taxon>Bacillati</taxon>
        <taxon>Actinomycetota</taxon>
        <taxon>Actinomycetes</taxon>
        <taxon>Propionibacteriales</taxon>
        <taxon>Nocardioidaceae</taxon>
        <taxon>Nocardioides</taxon>
    </lineage>
</organism>